<feature type="compositionally biased region" description="Basic and acidic residues" evidence="1">
    <location>
        <begin position="33"/>
        <end position="42"/>
    </location>
</feature>
<organism evidence="2">
    <name type="scientific">marine sediment metagenome</name>
    <dbReference type="NCBI Taxonomy" id="412755"/>
    <lineage>
        <taxon>unclassified sequences</taxon>
        <taxon>metagenomes</taxon>
        <taxon>ecological metagenomes</taxon>
    </lineage>
</organism>
<protein>
    <submittedName>
        <fullName evidence="2">Uncharacterized protein</fullName>
    </submittedName>
</protein>
<feature type="compositionally biased region" description="Polar residues" evidence="1">
    <location>
        <begin position="44"/>
        <end position="55"/>
    </location>
</feature>
<proteinExistence type="predicted"/>
<name>X1TA92_9ZZZZ</name>
<sequence length="136" mass="15284">MNEKMSKIIPSEAKPALFYQSAHFSSDTGFSRQKSENDKERYSPINTFEQPTIGSTRHPIPSGSTPTLHYINPLKNALDDLKKSVASIERKTAEGEALIEKSRPDDSPLDHKASDITHKMSINLNHLTDQAYQMLE</sequence>
<feature type="non-terminal residue" evidence="2">
    <location>
        <position position="136"/>
    </location>
</feature>
<comment type="caution">
    <text evidence="2">The sequence shown here is derived from an EMBL/GenBank/DDBJ whole genome shotgun (WGS) entry which is preliminary data.</text>
</comment>
<evidence type="ECO:0000313" key="2">
    <source>
        <dbReference type="EMBL" id="GAJ02189.1"/>
    </source>
</evidence>
<reference evidence="2" key="1">
    <citation type="journal article" date="2014" name="Front. Microbiol.">
        <title>High frequency of phylogenetically diverse reductive dehalogenase-homologous genes in deep subseafloor sedimentary metagenomes.</title>
        <authorList>
            <person name="Kawai M."/>
            <person name="Futagami T."/>
            <person name="Toyoda A."/>
            <person name="Takaki Y."/>
            <person name="Nishi S."/>
            <person name="Hori S."/>
            <person name="Arai W."/>
            <person name="Tsubouchi T."/>
            <person name="Morono Y."/>
            <person name="Uchiyama I."/>
            <person name="Ito T."/>
            <person name="Fujiyama A."/>
            <person name="Inagaki F."/>
            <person name="Takami H."/>
        </authorList>
    </citation>
    <scope>NUCLEOTIDE SEQUENCE</scope>
    <source>
        <strain evidence="2">Expedition CK06-06</strain>
    </source>
</reference>
<dbReference type="AlphaFoldDB" id="X1TA92"/>
<gene>
    <name evidence="2" type="ORF">S12H4_30211</name>
</gene>
<accession>X1TA92</accession>
<dbReference type="EMBL" id="BARW01017501">
    <property type="protein sequence ID" value="GAJ02189.1"/>
    <property type="molecule type" value="Genomic_DNA"/>
</dbReference>
<evidence type="ECO:0000256" key="1">
    <source>
        <dbReference type="SAM" id="MobiDB-lite"/>
    </source>
</evidence>
<feature type="region of interest" description="Disordered" evidence="1">
    <location>
        <begin position="25"/>
        <end position="66"/>
    </location>
</feature>